<organism evidence="10 11">
    <name type="scientific">Maudiozyma humilis</name>
    <name type="common">Sour dough yeast</name>
    <name type="synonym">Kazachstania humilis</name>
    <dbReference type="NCBI Taxonomy" id="51915"/>
    <lineage>
        <taxon>Eukaryota</taxon>
        <taxon>Fungi</taxon>
        <taxon>Dikarya</taxon>
        <taxon>Ascomycota</taxon>
        <taxon>Saccharomycotina</taxon>
        <taxon>Saccharomycetes</taxon>
        <taxon>Saccharomycetales</taxon>
        <taxon>Saccharomycetaceae</taxon>
        <taxon>Maudiozyma</taxon>
    </lineage>
</organism>
<protein>
    <submittedName>
        <fullName evidence="10">Nup133 protein</fullName>
    </submittedName>
</protein>
<dbReference type="Gene3D" id="1.20.58.1380">
    <property type="match status" value="1"/>
</dbReference>
<feature type="domain" description="Nucleoporin Nup133/Nup155-like N-terminal" evidence="9">
    <location>
        <begin position="56"/>
        <end position="472"/>
    </location>
</feature>
<dbReference type="Pfam" id="PF03177">
    <property type="entry name" value="Nucleoporin_C"/>
    <property type="match status" value="1"/>
</dbReference>
<keyword evidence="5" id="KW-0653">Protein transport</keyword>
<sequence length="1166" mass="132467">MSGTVQKPVFQLRKEFSESALVSAADTAPQLDQGNDIELSVKAEDRDRGATKTLTENDTYLVRKLSCDFPAIRKIDGNEPGVSGMIDTSVQKAVFSDRDNVLLWDVSTSHKSSAVSIRIPLHDEDEPSLQNPPTCLITTPVTDYDSAQEQYMAGDNASQMATVDCGLCIIQKDKGLITYYEDVEAVNNLYPQLSKAMSHSLKINLGNGEVITEVLNLEPAGIAVATSLGAVYFITIRDTIGRPKLQLKQTLIKPYTGFLPQIFRSSSPAEGPVENSHSVVSLKAGPLMGKGERLLYITTKCGDFQIWQLGISSKCFRRINSNIFNKVLESLQDLYPFAYGSLKLLDSHPLFSEDMNVQLFLSTITDNNDAYYIISTVIFDEQFNSFSIFSTYKLNTMIAPVAPNQTKPRILVPTALQNGRSPVSSVFVLFQNCLVVTQISSTLDSNFTLKRKWEDIISFHKSVKVIGFGYSYDCLYIMSNEVGDIVKVELKEVAANTLADDLEETRFVKTHIEQAVYFANTSLNNPVQFNLPPGLSIDSEVIEHDLLLCSNDIFNSTSKFIPSTSANLEQHLNSRINYFRTLFKYIQKNFNYSISPNAKLLLIEKFETMCCALKLLQKLAKVAKTFPKLSETWSAVLSRNNISLSDLIIKDLAKFPLLFIDFIKSVEFLSDSTEFKSAFIDLLVSCFYEAILDDGERAIRYDILDLDAQEVNENGLPWYIDYDILSELNGLFFNYKFSNEDVPTLDTEKKEQFLTLMKIMYYFFNQVKIWVSNSPNATISSDFEKVNELYKKSHTDWNSSLCEFGYTEQSIAITDFYLDLESLVQTLETVKDRDDLYEQFFQKYEYAFASTLFSYYASMNDLTSLFFRFPNQSPQLIRFFKENPDQYRDISWIKDIFDKDYAKASSDLSQLDLLKNSMEKNQIFMNIAKLSGIVNHTPDKVEQLENIQSQLDLLDGEIDLKRKLRQDDSQISNRYKGTPFNAIFDSINDKLQNGETIPFSQVIDEYTLLDELDGYASALKLLAFTSRFIEYEIKKFLTATIWRRCILNDKYIVGADKGTELTDSKLYNVLIKFFSDELYCGEVSLPSKTLVADGYIVTDEYLRNTYSEFMDANNVSAIRECFERDISEISNVSELETILHTIISAANEDTGNRCVINYDTNTIELN</sequence>
<dbReference type="InterPro" id="IPR037624">
    <property type="entry name" value="Nup133-like"/>
</dbReference>
<evidence type="ECO:0000313" key="11">
    <source>
        <dbReference type="Proteomes" id="UP001377567"/>
    </source>
</evidence>
<dbReference type="InterPro" id="IPR015943">
    <property type="entry name" value="WD40/YVTN_repeat-like_dom_sf"/>
</dbReference>
<dbReference type="InterPro" id="IPR007187">
    <property type="entry name" value="Nucleoporin_Nup133/Nup155_C"/>
</dbReference>
<dbReference type="PANTHER" id="PTHR13405:SF11">
    <property type="entry name" value="NUCLEAR PORE COMPLEX PROTEIN NUP133"/>
    <property type="match status" value="1"/>
</dbReference>
<keyword evidence="11" id="KW-1185">Reference proteome</keyword>
<keyword evidence="6" id="KW-0811">Translocation</keyword>
<evidence type="ECO:0000256" key="7">
    <source>
        <dbReference type="ARBA" id="ARBA00023242"/>
    </source>
</evidence>
<name>A0AAV5RTU8_MAUHU</name>
<dbReference type="Pfam" id="PF08801">
    <property type="entry name" value="Nucleoporin_N"/>
    <property type="match status" value="1"/>
</dbReference>
<evidence type="ECO:0000256" key="3">
    <source>
        <dbReference type="ARBA" id="ARBA00022448"/>
    </source>
</evidence>
<feature type="domain" description="Nucleoporin Nup133/Nup155-like C-terminal" evidence="8">
    <location>
        <begin position="829"/>
        <end position="911"/>
    </location>
</feature>
<evidence type="ECO:0000256" key="4">
    <source>
        <dbReference type="ARBA" id="ARBA00022816"/>
    </source>
</evidence>
<comment type="caution">
    <text evidence="10">The sequence shown here is derived from an EMBL/GenBank/DDBJ whole genome shotgun (WGS) entry which is preliminary data.</text>
</comment>
<proteinExistence type="inferred from homology"/>
<reference evidence="10 11" key="1">
    <citation type="journal article" date="2023" name="Elife">
        <title>Identification of key yeast species and microbe-microbe interactions impacting larval growth of Drosophila in the wild.</title>
        <authorList>
            <person name="Mure A."/>
            <person name="Sugiura Y."/>
            <person name="Maeda R."/>
            <person name="Honda K."/>
            <person name="Sakurai N."/>
            <person name="Takahashi Y."/>
            <person name="Watada M."/>
            <person name="Katoh T."/>
            <person name="Gotoh A."/>
            <person name="Gotoh Y."/>
            <person name="Taniguchi I."/>
            <person name="Nakamura K."/>
            <person name="Hayashi T."/>
            <person name="Katayama T."/>
            <person name="Uemura T."/>
            <person name="Hattori Y."/>
        </authorList>
    </citation>
    <scope>NUCLEOTIDE SEQUENCE [LARGE SCALE GENOMIC DNA]</scope>
    <source>
        <strain evidence="10 11">KH-74</strain>
    </source>
</reference>
<keyword evidence="3" id="KW-0813">Transport</keyword>
<dbReference type="GO" id="GO:0017056">
    <property type="term" value="F:structural constituent of nuclear pore"/>
    <property type="evidence" value="ECO:0007669"/>
    <property type="project" value="InterPro"/>
</dbReference>
<gene>
    <name evidence="10" type="ORF">DAKH74_016150</name>
</gene>
<comment type="similarity">
    <text evidence="2">Belongs to the nucleoporin Nup133 family.</text>
</comment>
<dbReference type="PANTHER" id="PTHR13405">
    <property type="entry name" value="NUCLEAR PORE COMPLEX PROTEIN NUP133"/>
    <property type="match status" value="1"/>
</dbReference>
<dbReference type="Gene3D" id="2.130.10.10">
    <property type="entry name" value="YVTN repeat-like/Quinoprotein amine dehydrogenase"/>
    <property type="match status" value="1"/>
</dbReference>
<dbReference type="GO" id="GO:0000972">
    <property type="term" value="P:transcription-dependent tethering of RNA polymerase II gene DNA at nuclear periphery"/>
    <property type="evidence" value="ECO:0007669"/>
    <property type="project" value="TreeGrafter"/>
</dbReference>
<evidence type="ECO:0000256" key="5">
    <source>
        <dbReference type="ARBA" id="ARBA00022927"/>
    </source>
</evidence>
<comment type="subcellular location">
    <subcellularLocation>
        <location evidence="1">Nucleus envelope</location>
    </subcellularLocation>
</comment>
<evidence type="ECO:0000256" key="2">
    <source>
        <dbReference type="ARBA" id="ARBA00005569"/>
    </source>
</evidence>
<keyword evidence="7" id="KW-0539">Nucleus</keyword>
<dbReference type="GO" id="GO:0006606">
    <property type="term" value="P:protein import into nucleus"/>
    <property type="evidence" value="ECO:0007669"/>
    <property type="project" value="TreeGrafter"/>
</dbReference>
<evidence type="ECO:0000256" key="1">
    <source>
        <dbReference type="ARBA" id="ARBA00004259"/>
    </source>
</evidence>
<dbReference type="SUPFAM" id="SSF117289">
    <property type="entry name" value="Nucleoporin domain"/>
    <property type="match status" value="1"/>
</dbReference>
<dbReference type="GO" id="GO:0016973">
    <property type="term" value="P:poly(A)+ mRNA export from nucleus"/>
    <property type="evidence" value="ECO:0007669"/>
    <property type="project" value="TreeGrafter"/>
</dbReference>
<dbReference type="EMBL" id="BTGD01000003">
    <property type="protein sequence ID" value="GMM54999.1"/>
    <property type="molecule type" value="Genomic_DNA"/>
</dbReference>
<keyword evidence="4" id="KW-0509">mRNA transport</keyword>
<dbReference type="AlphaFoldDB" id="A0AAV5RTU8"/>
<evidence type="ECO:0000259" key="8">
    <source>
        <dbReference type="Pfam" id="PF03177"/>
    </source>
</evidence>
<evidence type="ECO:0000259" key="9">
    <source>
        <dbReference type="Pfam" id="PF08801"/>
    </source>
</evidence>
<evidence type="ECO:0000313" key="10">
    <source>
        <dbReference type="EMBL" id="GMM54999.1"/>
    </source>
</evidence>
<dbReference type="InterPro" id="IPR014908">
    <property type="entry name" value="Nucleoporin_Nup133/Nup155_N"/>
</dbReference>
<dbReference type="Proteomes" id="UP001377567">
    <property type="component" value="Unassembled WGS sequence"/>
</dbReference>
<dbReference type="GO" id="GO:0031080">
    <property type="term" value="C:nuclear pore outer ring"/>
    <property type="evidence" value="ECO:0007669"/>
    <property type="project" value="TreeGrafter"/>
</dbReference>
<accession>A0AAV5RTU8</accession>
<evidence type="ECO:0000256" key="6">
    <source>
        <dbReference type="ARBA" id="ARBA00023010"/>
    </source>
</evidence>